<keyword evidence="2" id="KW-1185">Reference proteome</keyword>
<reference evidence="1" key="1">
    <citation type="journal article" date="2025" name="Int. J. Syst. Evol. Microbiol.">
        <title>Inconstantimicrobium mannanitabidum sp. nov., a novel member of the family Clostridiaceae isolated from anoxic soil under the treatment of reductive soil disinfestation.</title>
        <authorList>
            <person name="Ueki A."/>
            <person name="Tonouchi A."/>
            <person name="Honma S."/>
            <person name="Kaku N."/>
            <person name="Ueki K."/>
        </authorList>
    </citation>
    <scope>NUCLEOTIDE SEQUENCE</scope>
    <source>
        <strain evidence="1">TW13</strain>
    </source>
</reference>
<comment type="caution">
    <text evidence="1">The sequence shown here is derived from an EMBL/GenBank/DDBJ whole genome shotgun (WGS) entry which is preliminary data.</text>
</comment>
<gene>
    <name evidence="1" type="ORF">rsdtw13_08000</name>
</gene>
<accession>A0ACB5R8N6</accession>
<sequence length="132" mass="15559">MMSSNLNQYLRSIYSDNPSVNFRLVNYEFYNKFISLKYCVKLKSKNKERIVFNNSYFSIYTFSVENLTDNNLIINIEISPDNQFFCKQSTPKAEIEPKTMDVFVPSVFLKYTALVFENPTDGYVYIYLQGQL</sequence>
<evidence type="ECO:0000313" key="2">
    <source>
        <dbReference type="Proteomes" id="UP001058074"/>
    </source>
</evidence>
<evidence type="ECO:0000313" key="1">
    <source>
        <dbReference type="EMBL" id="GKX65542.1"/>
    </source>
</evidence>
<name>A0ACB5R8N6_9CLOT</name>
<organism evidence="1 2">
    <name type="scientific">Inconstantimicrobium mannanitabidum</name>
    <dbReference type="NCBI Taxonomy" id="1604901"/>
    <lineage>
        <taxon>Bacteria</taxon>
        <taxon>Bacillati</taxon>
        <taxon>Bacillota</taxon>
        <taxon>Clostridia</taxon>
        <taxon>Eubacteriales</taxon>
        <taxon>Clostridiaceae</taxon>
        <taxon>Inconstantimicrobium</taxon>
    </lineage>
</organism>
<dbReference type="EMBL" id="BROD01000001">
    <property type="protein sequence ID" value="GKX65542.1"/>
    <property type="molecule type" value="Genomic_DNA"/>
</dbReference>
<protein>
    <submittedName>
        <fullName evidence="1">Uncharacterized protein</fullName>
    </submittedName>
</protein>
<dbReference type="Proteomes" id="UP001058074">
    <property type="component" value="Unassembled WGS sequence"/>
</dbReference>
<proteinExistence type="predicted"/>